<dbReference type="Proteomes" id="UP000076276">
    <property type="component" value="Unassembled WGS sequence"/>
</dbReference>
<dbReference type="Pfam" id="PF05164">
    <property type="entry name" value="ZapA"/>
    <property type="match status" value="1"/>
</dbReference>
<accession>A0A151Y3F0</accession>
<sequence length="95" mass="10917">MTEQIAVDLKVLGHNFRLATTASQQADLERAAQLLNDKYDEFRRKAPRMEPSKLIIMVALELMQEVLSMNKSLQEYEHCERLLQAILEEAEGLAE</sequence>
<proteinExistence type="inferred from homology"/>
<reference evidence="3 4" key="1">
    <citation type="submission" date="2016-03" db="EMBL/GenBank/DDBJ databases">
        <title>Acinetobacter genomospecies 28 strain ANC 4149.</title>
        <authorList>
            <person name="Radolfova-Krizova L."/>
            <person name="Nemec A."/>
        </authorList>
    </citation>
    <scope>NUCLEOTIDE SEQUENCE [LARGE SCALE GENOMIC DNA]</scope>
    <source>
        <strain evidence="3 4">ANC 4149</strain>
    </source>
</reference>
<name>A0A151Y3F0_9GAMM</name>
<dbReference type="STRING" id="1806892.AZH43_08650"/>
<keyword evidence="3" id="KW-0132">Cell division</keyword>
<keyword evidence="4" id="KW-1185">Reference proteome</keyword>
<dbReference type="AlphaFoldDB" id="A0A151Y3F0"/>
<gene>
    <name evidence="3" type="ORF">AZH43_08650</name>
</gene>
<evidence type="ECO:0000313" key="4">
    <source>
        <dbReference type="Proteomes" id="UP000076276"/>
    </source>
</evidence>
<organism evidence="3 4">
    <name type="scientific">Acinetobacter pragensis</name>
    <dbReference type="NCBI Taxonomy" id="1806892"/>
    <lineage>
        <taxon>Bacteria</taxon>
        <taxon>Pseudomonadati</taxon>
        <taxon>Pseudomonadota</taxon>
        <taxon>Gammaproteobacteria</taxon>
        <taxon>Moraxellales</taxon>
        <taxon>Moraxellaceae</taxon>
        <taxon>Acinetobacter</taxon>
    </lineage>
</organism>
<comment type="caution">
    <text evidence="3">The sequence shown here is derived from an EMBL/GenBank/DDBJ whole genome shotgun (WGS) entry which is preliminary data.</text>
</comment>
<keyword evidence="3" id="KW-0131">Cell cycle</keyword>
<dbReference type="RefSeq" id="WP_067667406.1">
    <property type="nucleotide sequence ID" value="NZ_CBCSIK010000001.1"/>
</dbReference>
<protein>
    <submittedName>
        <fullName evidence="3">Cell division protein ZapA</fullName>
    </submittedName>
</protein>
<evidence type="ECO:0000313" key="3">
    <source>
        <dbReference type="EMBL" id="KYQ72561.1"/>
    </source>
</evidence>
<dbReference type="InterPro" id="IPR036192">
    <property type="entry name" value="Cell_div_ZapA-like_sf"/>
</dbReference>
<evidence type="ECO:0000256" key="2">
    <source>
        <dbReference type="ARBA" id="ARBA00023054"/>
    </source>
</evidence>
<dbReference type="OrthoDB" id="6717578at2"/>
<comment type="similarity">
    <text evidence="1">Belongs to the ZapA family. Type 1 subfamily.</text>
</comment>
<dbReference type="EMBL" id="LUAW01000014">
    <property type="protein sequence ID" value="KYQ72561.1"/>
    <property type="molecule type" value="Genomic_DNA"/>
</dbReference>
<dbReference type="Gene3D" id="3.30.160.880">
    <property type="entry name" value="Cell division protein ZapA protomer, N-terminal domain"/>
    <property type="match status" value="1"/>
</dbReference>
<dbReference type="InterPro" id="IPR042233">
    <property type="entry name" value="Cell_div_ZapA_N"/>
</dbReference>
<dbReference type="SUPFAM" id="SSF102829">
    <property type="entry name" value="Cell division protein ZapA-like"/>
    <property type="match status" value="1"/>
</dbReference>
<dbReference type="GO" id="GO:0051301">
    <property type="term" value="P:cell division"/>
    <property type="evidence" value="ECO:0007669"/>
    <property type="project" value="UniProtKB-KW"/>
</dbReference>
<keyword evidence="2" id="KW-0175">Coiled coil</keyword>
<evidence type="ECO:0000256" key="1">
    <source>
        <dbReference type="ARBA" id="ARBA00010074"/>
    </source>
</evidence>
<dbReference type="InterPro" id="IPR007838">
    <property type="entry name" value="Cell_div_ZapA-like"/>
</dbReference>